<dbReference type="InterPro" id="IPR017896">
    <property type="entry name" value="4Fe4S_Fe-S-bd"/>
</dbReference>
<organism evidence="7">
    <name type="scientific">candidate division WOR-3 bacterium</name>
    <dbReference type="NCBI Taxonomy" id="2052148"/>
    <lineage>
        <taxon>Bacteria</taxon>
        <taxon>Bacteria division WOR-3</taxon>
    </lineage>
</organism>
<dbReference type="PROSITE" id="PS51379">
    <property type="entry name" value="4FE4S_FER_2"/>
    <property type="match status" value="2"/>
</dbReference>
<dbReference type="GO" id="GO:0003954">
    <property type="term" value="F:NADH dehydrogenase activity"/>
    <property type="evidence" value="ECO:0007669"/>
    <property type="project" value="TreeGrafter"/>
</dbReference>
<dbReference type="GO" id="GO:0016020">
    <property type="term" value="C:membrane"/>
    <property type="evidence" value="ECO:0007669"/>
    <property type="project" value="InterPro"/>
</dbReference>
<dbReference type="PANTHER" id="PTHR10849:SF35">
    <property type="entry name" value="FORMATE HYDROGENLYASE SUBUNIT 6-RELATED"/>
    <property type="match status" value="1"/>
</dbReference>
<dbReference type="GO" id="GO:0051539">
    <property type="term" value="F:4 iron, 4 sulfur cluster binding"/>
    <property type="evidence" value="ECO:0007669"/>
    <property type="project" value="UniProtKB-KW"/>
</dbReference>
<keyword evidence="1" id="KW-0004">4Fe-4S</keyword>
<evidence type="ECO:0000313" key="7">
    <source>
        <dbReference type="EMBL" id="HGK28113.1"/>
    </source>
</evidence>
<evidence type="ECO:0000256" key="1">
    <source>
        <dbReference type="ARBA" id="ARBA00022485"/>
    </source>
</evidence>
<keyword evidence="5" id="KW-0411">Iron-sulfur</keyword>
<comment type="caution">
    <text evidence="7">The sequence shown here is derived from an EMBL/GenBank/DDBJ whole genome shotgun (WGS) entry which is preliminary data.</text>
</comment>
<dbReference type="GO" id="GO:0046872">
    <property type="term" value="F:metal ion binding"/>
    <property type="evidence" value="ECO:0007669"/>
    <property type="project" value="UniProtKB-KW"/>
</dbReference>
<keyword evidence="2" id="KW-0479">Metal-binding</keyword>
<dbReference type="PROSITE" id="PS00198">
    <property type="entry name" value="4FE4S_FER_1"/>
    <property type="match status" value="1"/>
</dbReference>
<feature type="domain" description="4Fe-4S ferredoxin-type" evidence="6">
    <location>
        <begin position="153"/>
        <end position="183"/>
    </location>
</feature>
<proteinExistence type="predicted"/>
<dbReference type="EMBL" id="DSUT01000083">
    <property type="protein sequence ID" value="HGK28113.1"/>
    <property type="molecule type" value="Genomic_DNA"/>
</dbReference>
<dbReference type="Pfam" id="PF13237">
    <property type="entry name" value="Fer4_10"/>
    <property type="match status" value="1"/>
</dbReference>
<protein>
    <submittedName>
        <fullName evidence="7">4Fe-4S dicluster domain-containing protein</fullName>
    </submittedName>
</protein>
<evidence type="ECO:0000256" key="5">
    <source>
        <dbReference type="ARBA" id="ARBA00023014"/>
    </source>
</evidence>
<dbReference type="PANTHER" id="PTHR10849">
    <property type="entry name" value="NADH DEHYDROGENASE UBIQUINONE IRON-SULFUR PROTEIN 8, MITOCHONDRIAL"/>
    <property type="match status" value="1"/>
</dbReference>
<dbReference type="AlphaFoldDB" id="A0A7C4CB88"/>
<keyword evidence="4" id="KW-0408">Iron</keyword>
<evidence type="ECO:0000256" key="4">
    <source>
        <dbReference type="ARBA" id="ARBA00023004"/>
    </source>
</evidence>
<evidence type="ECO:0000256" key="3">
    <source>
        <dbReference type="ARBA" id="ARBA00022737"/>
    </source>
</evidence>
<evidence type="ECO:0000256" key="2">
    <source>
        <dbReference type="ARBA" id="ARBA00022723"/>
    </source>
</evidence>
<gene>
    <name evidence="7" type="ORF">ENS41_04085</name>
</gene>
<feature type="domain" description="4Fe-4S ferredoxin-type" evidence="6">
    <location>
        <begin position="118"/>
        <end position="147"/>
    </location>
</feature>
<dbReference type="GO" id="GO:0009060">
    <property type="term" value="P:aerobic respiration"/>
    <property type="evidence" value="ECO:0007669"/>
    <property type="project" value="TreeGrafter"/>
</dbReference>
<reference evidence="7" key="1">
    <citation type="journal article" date="2020" name="mSystems">
        <title>Genome- and Community-Level Interaction Insights into Carbon Utilization and Element Cycling Functions of Hydrothermarchaeota in Hydrothermal Sediment.</title>
        <authorList>
            <person name="Zhou Z."/>
            <person name="Liu Y."/>
            <person name="Xu W."/>
            <person name="Pan J."/>
            <person name="Luo Z.H."/>
            <person name="Li M."/>
        </authorList>
    </citation>
    <scope>NUCLEOTIDE SEQUENCE [LARGE SCALE GENOMIC DNA]</scope>
    <source>
        <strain evidence="7">SpSt-488</strain>
    </source>
</reference>
<name>A0A7C4CB88_UNCW3</name>
<dbReference type="InterPro" id="IPR017900">
    <property type="entry name" value="4Fe4S_Fe_S_CS"/>
</dbReference>
<keyword evidence="3" id="KW-0677">Repeat</keyword>
<dbReference type="SUPFAM" id="SSF54862">
    <property type="entry name" value="4Fe-4S ferredoxins"/>
    <property type="match status" value="1"/>
</dbReference>
<evidence type="ECO:0000259" key="6">
    <source>
        <dbReference type="PROSITE" id="PS51379"/>
    </source>
</evidence>
<dbReference type="InterPro" id="IPR010226">
    <property type="entry name" value="NADH_quinone_OxRdtase_chainI"/>
</dbReference>
<dbReference type="Gene3D" id="3.30.70.3270">
    <property type="match status" value="1"/>
</dbReference>
<sequence length="282" mass="31205">MCDAGDLWNHARRVPLVRVHLAWGQGAGLRALRADNDAGGGPRTCARLAHLRGQALERHGQGPVQPGPGYRVNNRGEVVRIPLPKLRELVEAVRAVVKGPFTTKFPARVDSVHPNFRGIIKFDPEKCICCGACVQVCPTNAREIAFDKERGLVRNVHHAERCIYCGQCVLYCVVGDAIRHTPEFDLSRTERGDWESFVEKEAAVCELCGEPFAARAHVLHIAGKVGELVNANPTLFLSLYRELGVAAPTLPVGESSPYRSDTMRVLCPECRRKAFMTEEWGY</sequence>
<accession>A0A7C4CB88</accession>